<comment type="caution">
    <text evidence="3">The sequence shown here is derived from an EMBL/GenBank/DDBJ whole genome shotgun (WGS) entry which is preliminary data.</text>
</comment>
<dbReference type="PRINTS" id="PR00081">
    <property type="entry name" value="GDHRDH"/>
</dbReference>
<accession>A0ABV3F2F0</accession>
<name>A0ABV3F2F0_9NOCA</name>
<sequence length="318" mass="33664">MKRPIPIMSVPRLTGKRAIVTGASDGVGLALATRLAQAGAELVLPVRNQEKGRSAVDAIRTAAPEAEVTLEALDLASLGSVAELTRRLLADRRPLHLLVNNAGVMAPATRQLTQDGHELQFGTNHLGHFALTAGLLPLLRAGEARVTTVTSSAARFGTFDWNDLQSERSYSPARSYGISKLANLLFALELDRRSAQAGWGITSTAAHPGTTLTNLYSAGPNLGRTRLSPQAAVIGKLKRWGLFVHGVDEGVQPILYAATGSESHGGGFYGPNGIGEFTGRPTELHVYRSARDAAAAAKLWAVSEQLTRMSFESPVTGG</sequence>
<dbReference type="PANTHER" id="PTHR24320">
    <property type="entry name" value="RETINOL DEHYDROGENASE"/>
    <property type="match status" value="1"/>
</dbReference>
<evidence type="ECO:0000313" key="4">
    <source>
        <dbReference type="Proteomes" id="UP001551658"/>
    </source>
</evidence>
<dbReference type="EMBL" id="JBFAIH010000002">
    <property type="protein sequence ID" value="MEV0361880.1"/>
    <property type="molecule type" value="Genomic_DNA"/>
</dbReference>
<dbReference type="InterPro" id="IPR002347">
    <property type="entry name" value="SDR_fam"/>
</dbReference>
<organism evidence="3 4">
    <name type="scientific">Nocardia fusca</name>
    <dbReference type="NCBI Taxonomy" id="941183"/>
    <lineage>
        <taxon>Bacteria</taxon>
        <taxon>Bacillati</taxon>
        <taxon>Actinomycetota</taxon>
        <taxon>Actinomycetes</taxon>
        <taxon>Mycobacteriales</taxon>
        <taxon>Nocardiaceae</taxon>
        <taxon>Nocardia</taxon>
    </lineage>
</organism>
<keyword evidence="4" id="KW-1185">Reference proteome</keyword>
<dbReference type="Pfam" id="PF00106">
    <property type="entry name" value="adh_short"/>
    <property type="match status" value="1"/>
</dbReference>
<dbReference type="SUPFAM" id="SSF51735">
    <property type="entry name" value="NAD(P)-binding Rossmann-fold domains"/>
    <property type="match status" value="1"/>
</dbReference>
<proteinExistence type="inferred from homology"/>
<comment type="similarity">
    <text evidence="1">Belongs to the short-chain dehydrogenases/reductases (SDR) family.</text>
</comment>
<dbReference type="Proteomes" id="UP001551658">
    <property type="component" value="Unassembled WGS sequence"/>
</dbReference>
<reference evidence="3 4" key="1">
    <citation type="submission" date="2024-06" db="EMBL/GenBank/DDBJ databases">
        <title>The Natural Products Discovery Center: Release of the First 8490 Sequenced Strains for Exploring Actinobacteria Biosynthetic Diversity.</title>
        <authorList>
            <person name="Kalkreuter E."/>
            <person name="Kautsar S.A."/>
            <person name="Yang D."/>
            <person name="Bader C.D."/>
            <person name="Teijaro C.N."/>
            <person name="Fluegel L."/>
            <person name="Davis C.M."/>
            <person name="Simpson J.R."/>
            <person name="Lauterbach L."/>
            <person name="Steele A.D."/>
            <person name="Gui C."/>
            <person name="Meng S."/>
            <person name="Li G."/>
            <person name="Viehrig K."/>
            <person name="Ye F."/>
            <person name="Su P."/>
            <person name="Kiefer A.F."/>
            <person name="Nichols A."/>
            <person name="Cepeda A.J."/>
            <person name="Yan W."/>
            <person name="Fan B."/>
            <person name="Jiang Y."/>
            <person name="Adhikari A."/>
            <person name="Zheng C.-J."/>
            <person name="Schuster L."/>
            <person name="Cowan T.M."/>
            <person name="Smanski M.J."/>
            <person name="Chevrette M.G."/>
            <person name="De Carvalho L.P.S."/>
            <person name="Shen B."/>
        </authorList>
    </citation>
    <scope>NUCLEOTIDE SEQUENCE [LARGE SCALE GENOMIC DNA]</scope>
    <source>
        <strain evidence="3 4">NPDC050671</strain>
    </source>
</reference>
<dbReference type="PANTHER" id="PTHR24320:SF148">
    <property type="entry name" value="NAD(P)-BINDING ROSSMANN-FOLD SUPERFAMILY PROTEIN"/>
    <property type="match status" value="1"/>
</dbReference>
<dbReference type="InterPro" id="IPR036291">
    <property type="entry name" value="NAD(P)-bd_dom_sf"/>
</dbReference>
<dbReference type="NCBIfam" id="NF004513">
    <property type="entry name" value="PRK05854.1"/>
    <property type="match status" value="1"/>
</dbReference>
<keyword evidence="2" id="KW-0560">Oxidoreductase</keyword>
<evidence type="ECO:0000313" key="3">
    <source>
        <dbReference type="EMBL" id="MEV0361880.1"/>
    </source>
</evidence>
<evidence type="ECO:0000256" key="2">
    <source>
        <dbReference type="ARBA" id="ARBA00023002"/>
    </source>
</evidence>
<dbReference type="RefSeq" id="WP_357973454.1">
    <property type="nucleotide sequence ID" value="NZ_JBFAIH010000002.1"/>
</dbReference>
<dbReference type="NCBIfam" id="NF004846">
    <property type="entry name" value="PRK06197.1"/>
    <property type="match status" value="1"/>
</dbReference>
<dbReference type="Gene3D" id="3.40.50.720">
    <property type="entry name" value="NAD(P)-binding Rossmann-like Domain"/>
    <property type="match status" value="1"/>
</dbReference>
<gene>
    <name evidence="3" type="ORF">AB0H72_04180</name>
</gene>
<protein>
    <submittedName>
        <fullName evidence="3">SDR family oxidoreductase</fullName>
    </submittedName>
</protein>
<evidence type="ECO:0000256" key="1">
    <source>
        <dbReference type="ARBA" id="ARBA00006484"/>
    </source>
</evidence>